<reference evidence="1 2" key="1">
    <citation type="journal article" date="2011" name="J. Bacteriol.">
        <title>Genome sequence of Neisseria meningitidis serogroup B strain H44/76.</title>
        <authorList>
            <person name="Piet J.R."/>
            <person name="Huis In 't Veld R.A."/>
            <person name="van Schaik B.D."/>
            <person name="van Kampen A.H."/>
            <person name="Baas F."/>
            <person name="van de Beek D."/>
            <person name="Pannekoek Y."/>
            <person name="van der Ende A."/>
        </authorList>
    </citation>
    <scope>NUCLEOTIDE SEQUENCE [LARGE SCALE GENOMIC DNA]</scope>
    <source>
        <strain evidence="1 2">H44/76</strain>
    </source>
</reference>
<name>E6MZ50_NEIMH</name>
<protein>
    <submittedName>
        <fullName evidence="1">Uncharacterized protein</fullName>
    </submittedName>
</protein>
<comment type="caution">
    <text evidence="1">The sequence shown here is derived from an EMBL/GenBank/DDBJ whole genome shotgun (WGS) entry which is preliminary data.</text>
</comment>
<dbReference type="Proteomes" id="UP000032707">
    <property type="component" value="Unassembled WGS sequence"/>
</dbReference>
<dbReference type="AlphaFoldDB" id="E6MZ50"/>
<evidence type="ECO:0000313" key="2">
    <source>
        <dbReference type="Proteomes" id="UP000032707"/>
    </source>
</evidence>
<accession>E6MZ50</accession>
<sequence length="42" mass="4673">MRTTIAIRNKNSSGISYFAAFSMPPITPLTKIHWFTATKSSV</sequence>
<dbReference type="PATRIC" id="fig|909420.4.peg.2074"/>
<gene>
    <name evidence="1" type="ORF">NMH_1722</name>
</gene>
<evidence type="ECO:0000313" key="1">
    <source>
        <dbReference type="EMBL" id="EFV63071.1"/>
    </source>
</evidence>
<proteinExistence type="predicted"/>
<dbReference type="EMBL" id="AEQZ01000042">
    <property type="protein sequence ID" value="EFV63071.1"/>
    <property type="molecule type" value="Genomic_DNA"/>
</dbReference>
<organism evidence="1 2">
    <name type="scientific">Neisseria meningitidis serogroup B / serotype 15 (strain H44/76)</name>
    <dbReference type="NCBI Taxonomy" id="909420"/>
    <lineage>
        <taxon>Bacteria</taxon>
        <taxon>Pseudomonadati</taxon>
        <taxon>Pseudomonadota</taxon>
        <taxon>Betaproteobacteria</taxon>
        <taxon>Neisseriales</taxon>
        <taxon>Neisseriaceae</taxon>
        <taxon>Neisseria</taxon>
    </lineage>
</organism>